<evidence type="ECO:0000256" key="2">
    <source>
        <dbReference type="ARBA" id="ARBA00005979"/>
    </source>
</evidence>
<evidence type="ECO:0000256" key="1">
    <source>
        <dbReference type="ARBA" id="ARBA00001917"/>
    </source>
</evidence>
<dbReference type="GO" id="GO:0005829">
    <property type="term" value="C:cytosol"/>
    <property type="evidence" value="ECO:0007669"/>
    <property type="project" value="TreeGrafter"/>
</dbReference>
<feature type="domain" description="NADH:flavin oxidoreductase/NADH oxidase N-terminal" evidence="4">
    <location>
        <begin position="4"/>
        <end position="329"/>
    </location>
</feature>
<protein>
    <submittedName>
        <fullName evidence="5">Alkene reductase</fullName>
    </submittedName>
</protein>
<name>A0A4P6L7M5_9BURK</name>
<keyword evidence="6" id="KW-1185">Reference proteome</keyword>
<proteinExistence type="inferred from homology"/>
<dbReference type="InterPro" id="IPR013785">
    <property type="entry name" value="Aldolase_TIM"/>
</dbReference>
<dbReference type="KEGG" id="plue:EWM63_31490"/>
<accession>A0A4P6L7M5</accession>
<dbReference type="PANTHER" id="PTHR22893">
    <property type="entry name" value="NADH OXIDOREDUCTASE-RELATED"/>
    <property type="match status" value="1"/>
</dbReference>
<organism evidence="5 6">
    <name type="scientific">Pseudoduganella lutea</name>
    <dbReference type="NCBI Taxonomy" id="321985"/>
    <lineage>
        <taxon>Bacteria</taxon>
        <taxon>Pseudomonadati</taxon>
        <taxon>Pseudomonadota</taxon>
        <taxon>Betaproteobacteria</taxon>
        <taxon>Burkholderiales</taxon>
        <taxon>Oxalobacteraceae</taxon>
        <taxon>Telluria group</taxon>
        <taxon>Pseudoduganella</taxon>
    </lineage>
</organism>
<dbReference type="AlphaFoldDB" id="A0A4P6L7M5"/>
<evidence type="ECO:0000313" key="5">
    <source>
        <dbReference type="EMBL" id="QBE66942.1"/>
    </source>
</evidence>
<dbReference type="SUPFAM" id="SSF51395">
    <property type="entry name" value="FMN-linked oxidoreductases"/>
    <property type="match status" value="1"/>
</dbReference>
<evidence type="ECO:0000313" key="6">
    <source>
        <dbReference type="Proteomes" id="UP000290637"/>
    </source>
</evidence>
<dbReference type="FunFam" id="3.20.20.70:FF:000059">
    <property type="entry name" value="N-ethylmaleimide reductase, FMN-linked"/>
    <property type="match status" value="1"/>
</dbReference>
<evidence type="ECO:0000259" key="4">
    <source>
        <dbReference type="Pfam" id="PF00724"/>
    </source>
</evidence>
<dbReference type="Proteomes" id="UP000290637">
    <property type="component" value="Chromosome"/>
</dbReference>
<dbReference type="GO" id="GO:0010181">
    <property type="term" value="F:FMN binding"/>
    <property type="evidence" value="ECO:0007669"/>
    <property type="project" value="InterPro"/>
</dbReference>
<dbReference type="InterPro" id="IPR045247">
    <property type="entry name" value="Oye-like"/>
</dbReference>
<evidence type="ECO:0000256" key="3">
    <source>
        <dbReference type="ARBA" id="ARBA00023002"/>
    </source>
</evidence>
<dbReference type="GO" id="GO:0016628">
    <property type="term" value="F:oxidoreductase activity, acting on the CH-CH group of donors, NAD or NADP as acceptor"/>
    <property type="evidence" value="ECO:0007669"/>
    <property type="project" value="UniProtKB-ARBA"/>
</dbReference>
<dbReference type="CDD" id="cd02933">
    <property type="entry name" value="OYE_like_FMN"/>
    <property type="match status" value="1"/>
</dbReference>
<reference evidence="5 6" key="1">
    <citation type="submission" date="2019-02" db="EMBL/GenBank/DDBJ databases">
        <title>Draft Genome Sequences of Six Type Strains of the Genus Massilia.</title>
        <authorList>
            <person name="Miess H."/>
            <person name="Frediansyhah A."/>
            <person name="Gross H."/>
        </authorList>
    </citation>
    <scope>NUCLEOTIDE SEQUENCE [LARGE SCALE GENOMIC DNA]</scope>
    <source>
        <strain evidence="5 6">DSM 17473</strain>
    </source>
</reference>
<dbReference type="PANTHER" id="PTHR22893:SF98">
    <property type="entry name" value="OXIDOREDUCTASE"/>
    <property type="match status" value="1"/>
</dbReference>
<dbReference type="InterPro" id="IPR001155">
    <property type="entry name" value="OxRdtase_FMN_N"/>
</dbReference>
<gene>
    <name evidence="5" type="ORF">EWM63_31490</name>
</gene>
<keyword evidence="3" id="KW-0560">Oxidoreductase</keyword>
<dbReference type="RefSeq" id="WP_130190049.1">
    <property type="nucleotide sequence ID" value="NZ_CP035913.1"/>
</dbReference>
<dbReference type="EMBL" id="CP035913">
    <property type="protein sequence ID" value="QBE66942.1"/>
    <property type="molecule type" value="Genomic_DNA"/>
</dbReference>
<comment type="cofactor">
    <cofactor evidence="1">
        <name>FMN</name>
        <dbReference type="ChEBI" id="CHEBI:58210"/>
    </cofactor>
</comment>
<dbReference type="OrthoDB" id="8521686at2"/>
<dbReference type="Pfam" id="PF00724">
    <property type="entry name" value="Oxidored_FMN"/>
    <property type="match status" value="1"/>
</dbReference>
<dbReference type="Gene3D" id="3.20.20.70">
    <property type="entry name" value="Aldolase class I"/>
    <property type="match status" value="1"/>
</dbReference>
<comment type="similarity">
    <text evidence="2">Belongs to the NADH:flavin oxidoreductase/NADH oxidase family.</text>
</comment>
<sequence length="351" mass="37631">MTTLFDPITIGDLTLKNRVVMAPLTRARAVGPGRVPNALMAEYYAQRAGAGLILSEATSVTPQGVGYENTPGIWSDEQVAGWKLVTEAVHAQGGTIFLQLWHVGRISDPSLLDGTLPVAPSPIAPKGNVSLLRPVRPFAVPRALETDELPDVVAAFRKGAENARLAGFDGVEIHGANGYLLDQFLQDSTNQRTDAYGGSIENRARLLLEVTDAAIDVWGADRVGMHLAPRRDNHDMGDSDPAGTFGYVARELGKRKIAFICSREAVGEDSLGPLLKREFGGVYIANEKFSLEAAQAALDNGTADAIAWGKDFIANPDLPERLRSGAPLNAQRPELFYAPGAEGYIDYPALA</sequence>